<evidence type="ECO:0000259" key="1">
    <source>
        <dbReference type="Pfam" id="PF03551"/>
    </source>
</evidence>
<dbReference type="Pfam" id="PF03551">
    <property type="entry name" value="PadR"/>
    <property type="match status" value="1"/>
</dbReference>
<name>A0A9Q4C5C0_9EURY</name>
<gene>
    <name evidence="2" type="ORF">EGH25_04340</name>
</gene>
<accession>A0A9Q4C5C0</accession>
<dbReference type="AlphaFoldDB" id="A0A9Q4C5C0"/>
<evidence type="ECO:0000313" key="3">
    <source>
        <dbReference type="Proteomes" id="UP001149411"/>
    </source>
</evidence>
<evidence type="ECO:0000313" key="2">
    <source>
        <dbReference type="EMBL" id="MCX2818581.1"/>
    </source>
</evidence>
<reference evidence="2" key="1">
    <citation type="submission" date="2022-09" db="EMBL/GenBank/DDBJ databases">
        <title>Haloadaptaus new haloarchaeum isolated from saline soil.</title>
        <authorList>
            <person name="Duran-Viseras A."/>
            <person name="Sanchez-Porro C."/>
            <person name="Ventosa A."/>
        </authorList>
    </citation>
    <scope>NUCLEOTIDE SEQUENCE</scope>
    <source>
        <strain evidence="2">F3-133</strain>
    </source>
</reference>
<dbReference type="EMBL" id="RKLV01000003">
    <property type="protein sequence ID" value="MCX2818581.1"/>
    <property type="molecule type" value="Genomic_DNA"/>
</dbReference>
<keyword evidence="3" id="KW-1185">Reference proteome</keyword>
<dbReference type="SUPFAM" id="SSF46785">
    <property type="entry name" value="Winged helix' DNA-binding domain"/>
    <property type="match status" value="1"/>
</dbReference>
<organism evidence="2 3">
    <name type="scientific">Halorutilus salinus</name>
    <dbReference type="NCBI Taxonomy" id="2487751"/>
    <lineage>
        <taxon>Archaea</taxon>
        <taxon>Methanobacteriati</taxon>
        <taxon>Methanobacteriota</taxon>
        <taxon>Stenosarchaea group</taxon>
        <taxon>Halobacteria</taxon>
        <taxon>Halorutilales</taxon>
        <taxon>Halorutilaceae</taxon>
        <taxon>Halorutilus</taxon>
    </lineage>
</organism>
<dbReference type="InterPro" id="IPR036388">
    <property type="entry name" value="WH-like_DNA-bd_sf"/>
</dbReference>
<dbReference type="InterPro" id="IPR036390">
    <property type="entry name" value="WH_DNA-bd_sf"/>
</dbReference>
<protein>
    <submittedName>
        <fullName evidence="2">PadR family transcriptional regulator</fullName>
    </submittedName>
</protein>
<dbReference type="InterPro" id="IPR005149">
    <property type="entry name" value="Tscrpt_reg_PadR_N"/>
</dbReference>
<dbReference type="RefSeq" id="WP_266086423.1">
    <property type="nucleotide sequence ID" value="NZ_RKLV01000003.1"/>
</dbReference>
<dbReference type="Gene3D" id="1.10.10.10">
    <property type="entry name" value="Winged helix-like DNA-binding domain superfamily/Winged helix DNA-binding domain"/>
    <property type="match status" value="1"/>
</dbReference>
<proteinExistence type="predicted"/>
<feature type="domain" description="Transcription regulator PadR N-terminal" evidence="1">
    <location>
        <begin position="11"/>
        <end position="78"/>
    </location>
</feature>
<dbReference type="PANTHER" id="PTHR43252">
    <property type="entry name" value="TRANSCRIPTIONAL REGULATOR YQJI"/>
    <property type="match status" value="1"/>
</dbReference>
<sequence length="107" mass="12466">MQKLTEFQKNILNVLVGEPKYGVEVKKALEEYYGEEINHGRLYPNLDKLADRGYVDKLSLDDRKNEYAVTDEARAEIRDEIAWRVESYIDGSDDREKELLKAINGEK</sequence>
<dbReference type="Proteomes" id="UP001149411">
    <property type="component" value="Unassembled WGS sequence"/>
</dbReference>
<dbReference type="PANTHER" id="PTHR43252:SF2">
    <property type="entry name" value="TRANSCRIPTION REGULATOR, PADR-LIKE FAMILY"/>
    <property type="match status" value="1"/>
</dbReference>
<comment type="caution">
    <text evidence="2">The sequence shown here is derived from an EMBL/GenBank/DDBJ whole genome shotgun (WGS) entry which is preliminary data.</text>
</comment>